<dbReference type="InterPro" id="IPR003010">
    <property type="entry name" value="C-N_Hydrolase"/>
</dbReference>
<evidence type="ECO:0000313" key="3">
    <source>
        <dbReference type="Proteomes" id="UP000752814"/>
    </source>
</evidence>
<dbReference type="Gene3D" id="3.60.110.10">
    <property type="entry name" value="Carbon-nitrogen hydrolase"/>
    <property type="match status" value="1"/>
</dbReference>
<evidence type="ECO:0000313" key="2">
    <source>
        <dbReference type="EMBL" id="TQS84875.1"/>
    </source>
</evidence>
<reference evidence="2" key="1">
    <citation type="submission" date="2016-03" db="EMBL/GenBank/DDBJ databases">
        <authorList>
            <person name="Borrel G."/>
            <person name="Mccann A."/>
            <person name="O'Toole P.W."/>
        </authorList>
    </citation>
    <scope>NUCLEOTIDE SEQUENCE</scope>
    <source>
        <strain evidence="2">183</strain>
    </source>
</reference>
<evidence type="ECO:0000259" key="1">
    <source>
        <dbReference type="PROSITE" id="PS50263"/>
    </source>
</evidence>
<dbReference type="Pfam" id="PF00795">
    <property type="entry name" value="CN_hydrolase"/>
    <property type="match status" value="1"/>
</dbReference>
<sequence length="278" mass="31541">MEQMSVAAVQMNSIVGDIEHNLNSMKKWVETASEQNIDLICFPEMCITGYAMPQSIEFSETMCGDSVRYILEMSRDFNIAISAGISEKYDDRAYITQFIAEDGVLKGKYRKTHLGEKEKLYYAAGNSIETIKCKNANIGFQICWESHFPEISSVLALNNADIILMPHSSGLPPNRRKDVWDKCLRARAYDNTVYVVACNQLGDNGLGTVFGGGCTAIDPRGDILAEDYNSKDSMIAVNITPEILDKLRRKEYTSMKDLYYLNRRRPELYKKLTENEFQ</sequence>
<protein>
    <recommendedName>
        <fullName evidence="1">CN hydrolase domain-containing protein</fullName>
    </recommendedName>
</protein>
<dbReference type="Proteomes" id="UP000752814">
    <property type="component" value="Unassembled WGS sequence"/>
</dbReference>
<accession>A0A8J8PD71</accession>
<comment type="caution">
    <text evidence="2">The sequence shown here is derived from an EMBL/GenBank/DDBJ whole genome shotgun (WGS) entry which is preliminary data.</text>
</comment>
<organism evidence="2 3">
    <name type="scientific">Candidatus Methanomassiliicoccus intestinalis</name>
    <dbReference type="NCBI Taxonomy" id="1406512"/>
    <lineage>
        <taxon>Archaea</taxon>
        <taxon>Methanobacteriati</taxon>
        <taxon>Thermoplasmatota</taxon>
        <taxon>Thermoplasmata</taxon>
        <taxon>Methanomassiliicoccales</taxon>
        <taxon>Methanomassiliicoccaceae</taxon>
        <taxon>Methanomassiliicoccus</taxon>
    </lineage>
</organism>
<dbReference type="AlphaFoldDB" id="A0A8J8PD71"/>
<dbReference type="OMA" id="HWPFLRD"/>
<dbReference type="GeneID" id="41323086"/>
<dbReference type="RefSeq" id="WP_020448556.1">
    <property type="nucleotide sequence ID" value="NZ_CAYAYE010000003.1"/>
</dbReference>
<dbReference type="SUPFAM" id="SSF56317">
    <property type="entry name" value="Carbon-nitrogen hydrolase"/>
    <property type="match status" value="1"/>
</dbReference>
<dbReference type="EMBL" id="LVVT01000001">
    <property type="protein sequence ID" value="TQS84875.1"/>
    <property type="molecule type" value="Genomic_DNA"/>
</dbReference>
<dbReference type="PANTHER" id="PTHR23088:SF27">
    <property type="entry name" value="DEAMINATED GLUTATHIONE AMIDASE"/>
    <property type="match status" value="1"/>
</dbReference>
<name>A0A8J8PD71_9ARCH</name>
<dbReference type="PANTHER" id="PTHR23088">
    <property type="entry name" value="NITRILASE-RELATED"/>
    <property type="match status" value="1"/>
</dbReference>
<dbReference type="InterPro" id="IPR036526">
    <property type="entry name" value="C-N_Hydrolase_sf"/>
</dbReference>
<feature type="domain" description="CN hydrolase" evidence="1">
    <location>
        <begin position="4"/>
        <end position="241"/>
    </location>
</feature>
<gene>
    <name evidence="2" type="ORF">A3207_02300</name>
</gene>
<proteinExistence type="predicted"/>
<dbReference type="PROSITE" id="PS50263">
    <property type="entry name" value="CN_HYDROLASE"/>
    <property type="match status" value="1"/>
</dbReference>